<name>A0AAU9RFT8_THLAR</name>
<keyword evidence="2" id="KW-1185">Reference proteome</keyword>
<gene>
    <name evidence="1" type="ORF">TAV2_LOCUS2892</name>
</gene>
<proteinExistence type="predicted"/>
<reference evidence="1 2" key="1">
    <citation type="submission" date="2022-03" db="EMBL/GenBank/DDBJ databases">
        <authorList>
            <person name="Nunn A."/>
            <person name="Chopra R."/>
            <person name="Nunn A."/>
            <person name="Contreras Garrido A."/>
        </authorList>
    </citation>
    <scope>NUCLEOTIDE SEQUENCE [LARGE SCALE GENOMIC DNA]</scope>
</reference>
<evidence type="ECO:0000313" key="2">
    <source>
        <dbReference type="Proteomes" id="UP000836841"/>
    </source>
</evidence>
<evidence type="ECO:0000313" key="1">
    <source>
        <dbReference type="EMBL" id="CAH2038984.1"/>
    </source>
</evidence>
<accession>A0AAU9RFT8</accession>
<sequence>MLLRTVLAKNTTLNAGRWKTYPGEVVEQEDGFDHHKSNSCKRVIPLRVPFLENLFPLVKRDVREFEKKGPTLLVETDKPAKQQRPQFEWSRILMLIHSSRALCYLKKLDGFIFKILDIEIVKKKGNLIRLNMGPRRRLEER</sequence>
<dbReference type="Proteomes" id="UP000836841">
    <property type="component" value="Chromosome 1"/>
</dbReference>
<organism evidence="1 2">
    <name type="scientific">Thlaspi arvense</name>
    <name type="common">Field penny-cress</name>
    <dbReference type="NCBI Taxonomy" id="13288"/>
    <lineage>
        <taxon>Eukaryota</taxon>
        <taxon>Viridiplantae</taxon>
        <taxon>Streptophyta</taxon>
        <taxon>Embryophyta</taxon>
        <taxon>Tracheophyta</taxon>
        <taxon>Spermatophyta</taxon>
        <taxon>Magnoliopsida</taxon>
        <taxon>eudicotyledons</taxon>
        <taxon>Gunneridae</taxon>
        <taxon>Pentapetalae</taxon>
        <taxon>rosids</taxon>
        <taxon>malvids</taxon>
        <taxon>Brassicales</taxon>
        <taxon>Brassicaceae</taxon>
        <taxon>Thlaspideae</taxon>
        <taxon>Thlaspi</taxon>
    </lineage>
</organism>
<dbReference type="AlphaFoldDB" id="A0AAU9RFT8"/>
<protein>
    <submittedName>
        <fullName evidence="1">Uncharacterized protein</fullName>
    </submittedName>
</protein>
<dbReference type="EMBL" id="OU466857">
    <property type="protein sequence ID" value="CAH2038984.1"/>
    <property type="molecule type" value="Genomic_DNA"/>
</dbReference>